<dbReference type="SUPFAM" id="SSF55785">
    <property type="entry name" value="PYP-like sensor domain (PAS domain)"/>
    <property type="match status" value="1"/>
</dbReference>
<evidence type="ECO:0000313" key="10">
    <source>
        <dbReference type="Proteomes" id="UP000184204"/>
    </source>
</evidence>
<dbReference type="Proteomes" id="UP000184204">
    <property type="component" value="Unassembled WGS sequence"/>
</dbReference>
<dbReference type="AlphaFoldDB" id="A0A0X8VDB3"/>
<dbReference type="GO" id="GO:0052621">
    <property type="term" value="F:diguanylate cyclase activity"/>
    <property type="evidence" value="ECO:0007669"/>
    <property type="project" value="UniProtKB-EC"/>
</dbReference>
<evidence type="ECO:0000259" key="6">
    <source>
        <dbReference type="PROSITE" id="PS50887"/>
    </source>
</evidence>
<gene>
    <name evidence="7" type="primary">ydaM_2</name>
    <name evidence="7" type="ORF">CPRO_21000</name>
    <name evidence="8" type="ORF">SAMN02745151_02121</name>
</gene>
<sequence length="603" mass="69289">MHWYKKFRHIFLIAIIFFVVTSFQTFEYLSYSKSIMQEQRKIAFREDAEVMGYRFQQRMEQQLIMLEALADYVVKEDDFSKENIIHFREYNTLLSDFKQIAIADIETGEAAYLDGIIVDISQKRFFQEALGKSRSIQFFQEEGRGDEEIILTTPLYSGNILKALLIAHVNYESVEKYILSDSYGGEGFLCVTDKQGNIMGWHPGNRHFDGQNNILAFFNANNISLEKTLDNGAEKENLFIYSSEGKVWYSSYTPLEINGWYLFSTLPEYLVTQNDDLFEELKIDLIVKMLFINIAACILIYFLIRNEKAAVEKENNCLRTAEEVAGMISFEGDYRKDTFVVNNNYFKQFGRNPVMHKISDFAKPHPFIFEEDREVFMKLGQELIDGKVTGNAQYRLLGKDGNIQWHQFVYRVWHDRHGIPLKCYGMIVPIDQQMKVISKLQMQVEKDPLTGVLNRMAFEIYANLSLNGESGSQNHALLLLDLDDFKQINDGYGHVLGDHVLVATAELLKACVRNSDYVGRLGGDEFAVFLKNVNKEQAAKKAAEICEALEKEEMKSDEAIVTCSIGIACFPQNGADFNELYLRGDQALYRVKGKGKNSFMLAD</sequence>
<evidence type="ECO:0000256" key="4">
    <source>
        <dbReference type="ARBA" id="ARBA00022989"/>
    </source>
</evidence>
<evidence type="ECO:0000256" key="1">
    <source>
        <dbReference type="ARBA" id="ARBA00004651"/>
    </source>
</evidence>
<evidence type="ECO:0000256" key="5">
    <source>
        <dbReference type="ARBA" id="ARBA00023136"/>
    </source>
</evidence>
<keyword evidence="7" id="KW-0548">Nucleotidyltransferase</keyword>
<dbReference type="GO" id="GO:1902201">
    <property type="term" value="P:negative regulation of bacterial-type flagellum-dependent cell motility"/>
    <property type="evidence" value="ECO:0007669"/>
    <property type="project" value="TreeGrafter"/>
</dbReference>
<organism evidence="8 10">
    <name type="scientific">Anaerotignum propionicum DSM 1682</name>
    <dbReference type="NCBI Taxonomy" id="991789"/>
    <lineage>
        <taxon>Bacteria</taxon>
        <taxon>Bacillati</taxon>
        <taxon>Bacillota</taxon>
        <taxon>Clostridia</taxon>
        <taxon>Lachnospirales</taxon>
        <taxon>Anaerotignaceae</taxon>
        <taxon>Anaerotignum</taxon>
    </lineage>
</organism>
<dbReference type="InterPro" id="IPR035965">
    <property type="entry name" value="PAS-like_dom_sf"/>
</dbReference>
<comment type="subcellular location">
    <subcellularLocation>
        <location evidence="1">Cell membrane</location>
        <topology evidence="1">Multi-pass membrane protein</topology>
    </subcellularLocation>
</comment>
<dbReference type="Gene3D" id="3.30.450.20">
    <property type="entry name" value="PAS domain"/>
    <property type="match status" value="2"/>
</dbReference>
<dbReference type="EMBL" id="FQUA01000009">
    <property type="protein sequence ID" value="SHE88923.1"/>
    <property type="molecule type" value="Genomic_DNA"/>
</dbReference>
<keyword evidence="9" id="KW-1185">Reference proteome</keyword>
<dbReference type="FunFam" id="3.30.70.270:FF:000001">
    <property type="entry name" value="Diguanylate cyclase domain protein"/>
    <property type="match status" value="1"/>
</dbReference>
<dbReference type="InterPro" id="IPR029787">
    <property type="entry name" value="Nucleotide_cyclase"/>
</dbReference>
<proteinExistence type="predicted"/>
<dbReference type="NCBIfam" id="TIGR00254">
    <property type="entry name" value="GGDEF"/>
    <property type="match status" value="1"/>
</dbReference>
<reference evidence="9" key="2">
    <citation type="submission" date="2016-01" db="EMBL/GenBank/DDBJ databases">
        <authorList>
            <person name="Poehlein A."/>
            <person name="Schlien K."/>
            <person name="Gottschalk G."/>
            <person name="Buckel W."/>
            <person name="Daniel R."/>
        </authorList>
    </citation>
    <scope>NUCLEOTIDE SEQUENCE [LARGE SCALE GENOMIC DNA]</scope>
    <source>
        <strain evidence="9">X2</strain>
    </source>
</reference>
<evidence type="ECO:0000313" key="7">
    <source>
        <dbReference type="EMBL" id="AMJ41680.1"/>
    </source>
</evidence>
<dbReference type="SMART" id="SM00267">
    <property type="entry name" value="GGDEF"/>
    <property type="match status" value="1"/>
</dbReference>
<dbReference type="EMBL" id="CP014223">
    <property type="protein sequence ID" value="AMJ41680.1"/>
    <property type="molecule type" value="Genomic_DNA"/>
</dbReference>
<dbReference type="Gene3D" id="3.30.70.270">
    <property type="match status" value="1"/>
</dbReference>
<dbReference type="GO" id="GO:0005886">
    <property type="term" value="C:plasma membrane"/>
    <property type="evidence" value="ECO:0007669"/>
    <property type="project" value="UniProtKB-SubCell"/>
</dbReference>
<protein>
    <submittedName>
        <fullName evidence="8">Diguanylate cyclase (GGDEF) domain-containing protein</fullName>
    </submittedName>
    <submittedName>
        <fullName evidence="7">Diguanylate cyclase YdaM</fullName>
        <ecNumber evidence="7">2.7.7.65</ecNumber>
    </submittedName>
</protein>
<keyword evidence="3" id="KW-0812">Transmembrane</keyword>
<dbReference type="PANTHER" id="PTHR45138">
    <property type="entry name" value="REGULATORY COMPONENTS OF SENSORY TRANSDUCTION SYSTEM"/>
    <property type="match status" value="1"/>
</dbReference>
<name>A0A0X8VDB3_ANAPI</name>
<dbReference type="CDD" id="cd01949">
    <property type="entry name" value="GGDEF"/>
    <property type="match status" value="1"/>
</dbReference>
<dbReference type="Pfam" id="PF02743">
    <property type="entry name" value="dCache_1"/>
    <property type="match status" value="1"/>
</dbReference>
<reference evidence="8" key="3">
    <citation type="submission" date="2016-11" db="EMBL/GenBank/DDBJ databases">
        <authorList>
            <person name="Varghese N."/>
            <person name="Submissions S."/>
        </authorList>
    </citation>
    <scope>NUCLEOTIDE SEQUENCE</scope>
    <source>
        <strain evidence="8">DSM 1682</strain>
    </source>
</reference>
<dbReference type="InterPro" id="IPR033479">
    <property type="entry name" value="dCache_1"/>
</dbReference>
<evidence type="ECO:0000256" key="3">
    <source>
        <dbReference type="ARBA" id="ARBA00022692"/>
    </source>
</evidence>
<dbReference type="KEGG" id="cpro:CPRO_21000"/>
<dbReference type="InterPro" id="IPR050469">
    <property type="entry name" value="Diguanylate_Cyclase"/>
</dbReference>
<dbReference type="InterPro" id="IPR043128">
    <property type="entry name" value="Rev_trsase/Diguanyl_cyclase"/>
</dbReference>
<dbReference type="PANTHER" id="PTHR45138:SF9">
    <property type="entry name" value="DIGUANYLATE CYCLASE DGCM-RELATED"/>
    <property type="match status" value="1"/>
</dbReference>
<keyword evidence="7" id="KW-0808">Transferase</keyword>
<dbReference type="GO" id="GO:0043709">
    <property type="term" value="P:cell adhesion involved in single-species biofilm formation"/>
    <property type="evidence" value="ECO:0007669"/>
    <property type="project" value="TreeGrafter"/>
</dbReference>
<reference evidence="7 9" key="1">
    <citation type="journal article" date="2016" name="Genome Announc.">
        <title>Complete Genome Sequence of the Amino Acid-Fermenting Clostridium propionicum X2 (DSM 1682).</title>
        <authorList>
            <person name="Poehlein A."/>
            <person name="Schlien K."/>
            <person name="Chowdhury N.P."/>
            <person name="Gottschalk G."/>
            <person name="Buckel W."/>
            <person name="Daniel R."/>
        </authorList>
    </citation>
    <scope>NUCLEOTIDE SEQUENCE [LARGE SCALE GENOMIC DNA]</scope>
    <source>
        <strain evidence="7 9">X2</strain>
    </source>
</reference>
<keyword evidence="5" id="KW-0472">Membrane</keyword>
<accession>A0A0X8VDB3</accession>
<keyword evidence="4" id="KW-1133">Transmembrane helix</keyword>
<reference evidence="10" key="4">
    <citation type="submission" date="2016-11" db="EMBL/GenBank/DDBJ databases">
        <authorList>
            <person name="Jaros S."/>
            <person name="Januszkiewicz K."/>
            <person name="Wedrychowicz H."/>
        </authorList>
    </citation>
    <scope>NUCLEOTIDE SEQUENCE [LARGE SCALE GENOMIC DNA]</scope>
    <source>
        <strain evidence="10">DSM 1682</strain>
    </source>
</reference>
<feature type="domain" description="GGDEF" evidence="6">
    <location>
        <begin position="473"/>
        <end position="603"/>
    </location>
</feature>
<keyword evidence="2" id="KW-1003">Cell membrane</keyword>
<dbReference type="Proteomes" id="UP000068026">
    <property type="component" value="Chromosome"/>
</dbReference>
<dbReference type="InterPro" id="IPR000160">
    <property type="entry name" value="GGDEF_dom"/>
</dbReference>
<evidence type="ECO:0000256" key="2">
    <source>
        <dbReference type="ARBA" id="ARBA00022475"/>
    </source>
</evidence>
<dbReference type="PROSITE" id="PS50887">
    <property type="entry name" value="GGDEF"/>
    <property type="match status" value="1"/>
</dbReference>
<evidence type="ECO:0000313" key="8">
    <source>
        <dbReference type="EMBL" id="SHE88923.1"/>
    </source>
</evidence>
<dbReference type="EC" id="2.7.7.65" evidence="7"/>
<dbReference type="Pfam" id="PF00990">
    <property type="entry name" value="GGDEF"/>
    <property type="match status" value="1"/>
</dbReference>
<evidence type="ECO:0000313" key="9">
    <source>
        <dbReference type="Proteomes" id="UP000068026"/>
    </source>
</evidence>
<dbReference type="SUPFAM" id="SSF55073">
    <property type="entry name" value="Nucleotide cyclase"/>
    <property type="match status" value="1"/>
</dbReference>